<feature type="transmembrane region" description="Helical" evidence="5">
    <location>
        <begin position="61"/>
        <end position="85"/>
    </location>
</feature>
<feature type="transmembrane region" description="Helical" evidence="5">
    <location>
        <begin position="201"/>
        <end position="224"/>
    </location>
</feature>
<keyword evidence="5" id="KW-0813">Transport</keyword>
<keyword evidence="8" id="KW-1185">Reference proteome</keyword>
<dbReference type="InterPro" id="IPR049783">
    <property type="entry name" value="ABC_perm_TupB-like"/>
</dbReference>
<comment type="subcellular location">
    <subcellularLocation>
        <location evidence="5">Cell membrane</location>
        <topology evidence="5">Multi-pass membrane protein</topology>
    </subcellularLocation>
    <subcellularLocation>
        <location evidence="1">Membrane</location>
        <topology evidence="1">Multi-pass membrane protein</topology>
    </subcellularLocation>
</comment>
<comment type="similarity">
    <text evidence="5">Belongs to the binding-protein-dependent transport system permease family.</text>
</comment>
<protein>
    <submittedName>
        <fullName evidence="7">ABC transporter permease subunit</fullName>
    </submittedName>
</protein>
<dbReference type="Gene3D" id="1.10.3720.10">
    <property type="entry name" value="MetI-like"/>
    <property type="match status" value="1"/>
</dbReference>
<feature type="transmembrane region" description="Helical" evidence="5">
    <location>
        <begin position="97"/>
        <end position="122"/>
    </location>
</feature>
<evidence type="ECO:0000259" key="6">
    <source>
        <dbReference type="PROSITE" id="PS50928"/>
    </source>
</evidence>
<comment type="caution">
    <text evidence="7">The sequence shown here is derived from an EMBL/GenBank/DDBJ whole genome shotgun (WGS) entry which is preliminary data.</text>
</comment>
<dbReference type="InterPro" id="IPR000515">
    <property type="entry name" value="MetI-like"/>
</dbReference>
<dbReference type="Proteomes" id="UP000263486">
    <property type="component" value="Unassembled WGS sequence"/>
</dbReference>
<feature type="transmembrane region" description="Helical" evidence="5">
    <location>
        <begin position="156"/>
        <end position="181"/>
    </location>
</feature>
<feature type="domain" description="ABC transmembrane type-1" evidence="6">
    <location>
        <begin position="26"/>
        <end position="222"/>
    </location>
</feature>
<evidence type="ECO:0000313" key="8">
    <source>
        <dbReference type="Proteomes" id="UP000263486"/>
    </source>
</evidence>
<dbReference type="RefSeq" id="WP_114640984.1">
    <property type="nucleotide sequence ID" value="NZ_JAACIO010000001.1"/>
</dbReference>
<keyword evidence="2 5" id="KW-0812">Transmembrane</keyword>
<dbReference type="PANTHER" id="PTHR43632:SF1">
    <property type="entry name" value="PERMEASE COMPONENT OF TUNGSTATE ABC TRANSPORTER"/>
    <property type="match status" value="1"/>
</dbReference>
<reference evidence="7 8" key="1">
    <citation type="submission" date="2018-08" db="EMBL/GenBank/DDBJ databases">
        <title>Draft genome sequence of Psychrilyobacter sp. strain SD5 isolated from Black Sea water.</title>
        <authorList>
            <person name="Yadav S."/>
            <person name="Villanueva L."/>
            <person name="Damste J.S.S."/>
        </authorList>
    </citation>
    <scope>NUCLEOTIDE SEQUENCE [LARGE SCALE GENOMIC DNA]</scope>
    <source>
        <strain evidence="7 8">SD5</strain>
    </source>
</reference>
<dbReference type="SUPFAM" id="SSF161098">
    <property type="entry name" value="MetI-like"/>
    <property type="match status" value="1"/>
</dbReference>
<dbReference type="NCBIfam" id="NF038017">
    <property type="entry name" value="ABC_perm1"/>
    <property type="match status" value="1"/>
</dbReference>
<evidence type="ECO:0000313" key="7">
    <source>
        <dbReference type="EMBL" id="REI43265.1"/>
    </source>
</evidence>
<keyword evidence="3 5" id="KW-1133">Transmembrane helix</keyword>
<evidence type="ECO:0000256" key="3">
    <source>
        <dbReference type="ARBA" id="ARBA00022989"/>
    </source>
</evidence>
<dbReference type="CDD" id="cd06261">
    <property type="entry name" value="TM_PBP2"/>
    <property type="match status" value="1"/>
</dbReference>
<evidence type="ECO:0000256" key="2">
    <source>
        <dbReference type="ARBA" id="ARBA00022692"/>
    </source>
</evidence>
<sequence>MDYILNGFIKAFQLIISFNKELYEVIFLSVGVAFISTLIISVIFIPLGLKLGLKKFKGEVFFARTIFSLMGVPSVVVGLLIALVLSRNSIFGFLQLLYTPTAIVIAQSFLILPLCLSLTYTLSRSKARKINRVGKILGGGRKDRLFLILFELKDELLIIVITCFSRAITEVGAVMIVGGNLKGSTRVMTTSISMLNSMGDYSTGIALGIILLGITFLINNFIYVHKIEVDN</sequence>
<evidence type="ECO:0000256" key="5">
    <source>
        <dbReference type="RuleBase" id="RU363032"/>
    </source>
</evidence>
<dbReference type="PANTHER" id="PTHR43632">
    <property type="entry name" value="PERMEASE COMPONENT OF TUNGSTATE ABC TRANSPORTER"/>
    <property type="match status" value="1"/>
</dbReference>
<dbReference type="InterPro" id="IPR035906">
    <property type="entry name" value="MetI-like_sf"/>
</dbReference>
<dbReference type="PROSITE" id="PS50928">
    <property type="entry name" value="ABC_TM1"/>
    <property type="match status" value="1"/>
</dbReference>
<proteinExistence type="inferred from homology"/>
<name>A0ABX9KL34_9FUSO</name>
<evidence type="ECO:0000256" key="1">
    <source>
        <dbReference type="ARBA" id="ARBA00004141"/>
    </source>
</evidence>
<dbReference type="EMBL" id="QUAJ01000001">
    <property type="protein sequence ID" value="REI43265.1"/>
    <property type="molecule type" value="Genomic_DNA"/>
</dbReference>
<organism evidence="7 8">
    <name type="scientific">Psychrilyobacter piezotolerans</name>
    <dbReference type="NCBI Taxonomy" id="2293438"/>
    <lineage>
        <taxon>Bacteria</taxon>
        <taxon>Fusobacteriati</taxon>
        <taxon>Fusobacteriota</taxon>
        <taxon>Fusobacteriia</taxon>
        <taxon>Fusobacteriales</taxon>
        <taxon>Fusobacteriaceae</taxon>
        <taxon>Psychrilyobacter</taxon>
    </lineage>
</organism>
<dbReference type="Pfam" id="PF00528">
    <property type="entry name" value="BPD_transp_1"/>
    <property type="match status" value="1"/>
</dbReference>
<keyword evidence="4 5" id="KW-0472">Membrane</keyword>
<evidence type="ECO:0000256" key="4">
    <source>
        <dbReference type="ARBA" id="ARBA00023136"/>
    </source>
</evidence>
<gene>
    <name evidence="7" type="ORF">DYH56_01015</name>
</gene>
<feature type="transmembrane region" description="Helical" evidence="5">
    <location>
        <begin position="25"/>
        <end position="49"/>
    </location>
</feature>
<accession>A0ABX9KL34</accession>